<evidence type="ECO:0000313" key="2">
    <source>
        <dbReference type="EMBL" id="AAU90588.1"/>
    </source>
</evidence>
<keyword evidence="1" id="KW-1133">Transmembrane helix</keyword>
<name>Q60CE8_METCA</name>
<protein>
    <submittedName>
        <fullName evidence="2">Uncharacterized protein</fullName>
    </submittedName>
</protein>
<evidence type="ECO:0000256" key="1">
    <source>
        <dbReference type="SAM" id="Phobius"/>
    </source>
</evidence>
<dbReference type="eggNOG" id="ENOG502ZEAH">
    <property type="taxonomic scope" value="Bacteria"/>
</dbReference>
<sequence>MSTLAQYSVTKTIRGVTMNDAKEEKDYFWFYIAGLVIAVVVTLAMVKSSEHGKYVTAAKAIEEDAANSAYKHAP</sequence>
<reference evidence="2 3" key="1">
    <citation type="journal article" date="2004" name="PLoS Biol.">
        <title>Genomic insights into methanotrophy: the complete genome sequence of Methylococcus capsulatus (Bath).</title>
        <authorList>
            <person name="Ward N.L."/>
            <person name="Larsen O."/>
            <person name="Sakwa J."/>
            <person name="Bruseth L."/>
            <person name="Khouri H.M."/>
            <person name="Durkin A.S."/>
            <person name="Dimitrov G."/>
            <person name="Jiang L."/>
            <person name="Scanlan D."/>
            <person name="Kang K.H."/>
            <person name="Lewis M.R."/>
            <person name="Nelson K.E."/>
            <person name="Methe B.A."/>
            <person name="Wu M."/>
            <person name="Heidelberg J.F."/>
            <person name="Paulsen I.T."/>
            <person name="Fouts D.E."/>
            <person name="Ravel J."/>
            <person name="Tettelin H."/>
            <person name="Ren Q."/>
            <person name="Read T.D."/>
            <person name="DeBoy R.T."/>
            <person name="Seshadri R."/>
            <person name="Salzberg S.L."/>
            <person name="Jensen H.B."/>
            <person name="Birkeland N.K."/>
            <person name="Nelson W.C."/>
            <person name="Dodson R.J."/>
            <person name="Grindhaug S.H."/>
            <person name="Holt I.E."/>
            <person name="Eidhammer I."/>
            <person name="Jonasen I."/>
            <person name="Vanaken S."/>
            <person name="Utterback T.R."/>
            <person name="Feldblyum T.V."/>
            <person name="Fraser C.M."/>
            <person name="Lillehaug J.R."/>
            <person name="Eisen J.A."/>
        </authorList>
    </citation>
    <scope>NUCLEOTIDE SEQUENCE [LARGE SCALE GENOMIC DNA]</scope>
    <source>
        <strain evidence="3">ATCC 33009 / NCIMB 11132 / Bath</strain>
    </source>
</reference>
<dbReference type="HOGENOM" id="CLU_2683602_0_0_6"/>
<dbReference type="KEGG" id="mca:MCA0160"/>
<proteinExistence type="predicted"/>
<dbReference type="EMBL" id="AE017282">
    <property type="protein sequence ID" value="AAU90588.1"/>
    <property type="molecule type" value="Genomic_DNA"/>
</dbReference>
<organism evidence="2 3">
    <name type="scientific">Methylococcus capsulatus (strain ATCC 33009 / NCIMB 11132 / Bath)</name>
    <dbReference type="NCBI Taxonomy" id="243233"/>
    <lineage>
        <taxon>Bacteria</taxon>
        <taxon>Pseudomonadati</taxon>
        <taxon>Pseudomonadota</taxon>
        <taxon>Gammaproteobacteria</taxon>
        <taxon>Methylococcales</taxon>
        <taxon>Methylococcaceae</taxon>
        <taxon>Methylococcus</taxon>
    </lineage>
</organism>
<accession>Q60CE8</accession>
<gene>
    <name evidence="2" type="ordered locus">MCA0160</name>
</gene>
<dbReference type="AlphaFoldDB" id="Q60CE8"/>
<evidence type="ECO:0000313" key="3">
    <source>
        <dbReference type="Proteomes" id="UP000006821"/>
    </source>
</evidence>
<dbReference type="STRING" id="243233.MCA0160"/>
<feature type="transmembrane region" description="Helical" evidence="1">
    <location>
        <begin position="28"/>
        <end position="46"/>
    </location>
</feature>
<dbReference type="Proteomes" id="UP000006821">
    <property type="component" value="Chromosome"/>
</dbReference>
<keyword evidence="1" id="KW-0472">Membrane</keyword>
<keyword evidence="1" id="KW-0812">Transmembrane</keyword>